<dbReference type="AGR" id="MGI:103298"/>
<dbReference type="Proteomes" id="UP000000589">
    <property type="component" value="Chromosome 6"/>
</dbReference>
<feature type="compositionally biased region" description="Low complexity" evidence="1">
    <location>
        <begin position="9"/>
        <end position="22"/>
    </location>
</feature>
<accession>A0A0N4SV86</accession>
<organism evidence="2 4">
    <name type="scientific">Mus musculus</name>
    <name type="common">Mouse</name>
    <dbReference type="NCBI Taxonomy" id="10090"/>
    <lineage>
        <taxon>Eukaryota</taxon>
        <taxon>Metazoa</taxon>
        <taxon>Chordata</taxon>
        <taxon>Craniata</taxon>
        <taxon>Vertebrata</taxon>
        <taxon>Euteleostomi</taxon>
        <taxon>Mammalia</taxon>
        <taxon>Eutheria</taxon>
        <taxon>Euarchontoglires</taxon>
        <taxon>Glires</taxon>
        <taxon>Rodentia</taxon>
        <taxon>Myomorpha</taxon>
        <taxon>Muroidea</taxon>
        <taxon>Muridae</taxon>
        <taxon>Murinae</taxon>
        <taxon>Mus</taxon>
        <taxon>Mus</taxon>
    </lineage>
</organism>
<reference evidence="2" key="4">
    <citation type="submission" date="2025-09" db="UniProtKB">
        <authorList>
            <consortium name="Ensembl"/>
        </authorList>
    </citation>
    <scope>IDENTIFICATION</scope>
    <source>
        <strain evidence="2">C57BL/6J</strain>
    </source>
</reference>
<reference evidence="2" key="3">
    <citation type="submission" date="2025-08" db="UniProtKB">
        <authorList>
            <consortium name="Ensembl"/>
        </authorList>
    </citation>
    <scope>IDENTIFICATION</scope>
    <source>
        <strain evidence="2">C57BL/6J</strain>
    </source>
</reference>
<dbReference type="ExpressionAtlas" id="A0A0N4SV86">
    <property type="expression patterns" value="baseline and differential"/>
</dbReference>
<evidence type="ECO:0000313" key="3">
    <source>
        <dbReference type="MGI" id="MGI:103298"/>
    </source>
</evidence>
<proteinExistence type="predicted"/>
<dbReference type="AlphaFoldDB" id="A0A0N4SV86"/>
<feature type="non-terminal residue" evidence="2">
    <location>
        <position position="43"/>
    </location>
</feature>
<evidence type="ECO:0000313" key="4">
    <source>
        <dbReference type="Proteomes" id="UP000000589"/>
    </source>
</evidence>
<protein>
    <submittedName>
        <fullName evidence="2">Apolipoprotein B mRNA editing enzyme, catalytic polypeptide 1</fullName>
    </submittedName>
</protein>
<sequence length="43" mass="4394">MSSETGEELSPTSLKSSLTPGSFGKRPVCCMRSTGVEGTVSGD</sequence>
<feature type="region of interest" description="Disordered" evidence="1">
    <location>
        <begin position="1"/>
        <end position="43"/>
    </location>
</feature>
<evidence type="ECO:0000256" key="1">
    <source>
        <dbReference type="SAM" id="MobiDB-lite"/>
    </source>
</evidence>
<keyword evidence="4" id="KW-1185">Reference proteome</keyword>
<evidence type="ECO:0000313" key="2">
    <source>
        <dbReference type="Ensembl" id="ENSMUSP00000144996.2"/>
    </source>
</evidence>
<dbReference type="VEuPathDB" id="HostDB:ENSMUSG00000040613"/>
<gene>
    <name evidence="2 3" type="primary">Apobec1</name>
</gene>
<dbReference type="GeneTree" id="ENSGT00940000161190"/>
<reference evidence="2 4" key="2">
    <citation type="journal article" date="2011" name="PLoS Biol.">
        <title>Modernizing reference genome assemblies.</title>
        <authorList>
            <person name="Church D.M."/>
            <person name="Schneider V.A."/>
            <person name="Graves T."/>
            <person name="Auger K."/>
            <person name="Cunningham F."/>
            <person name="Bouk N."/>
            <person name="Chen H.C."/>
            <person name="Agarwala R."/>
            <person name="McLaren W.M."/>
            <person name="Ritchie G.R."/>
            <person name="Albracht D."/>
            <person name="Kremitzki M."/>
            <person name="Rock S."/>
            <person name="Kotkiewicz H."/>
            <person name="Kremitzki C."/>
            <person name="Wollam A."/>
            <person name="Trani L."/>
            <person name="Fulton L."/>
            <person name="Fulton R."/>
            <person name="Matthews L."/>
            <person name="Whitehead S."/>
            <person name="Chow W."/>
            <person name="Torrance J."/>
            <person name="Dunn M."/>
            <person name="Harden G."/>
            <person name="Threadgold G."/>
            <person name="Wood J."/>
            <person name="Collins J."/>
            <person name="Heath P."/>
            <person name="Griffiths G."/>
            <person name="Pelan S."/>
            <person name="Grafham D."/>
            <person name="Eichler E.E."/>
            <person name="Weinstock G."/>
            <person name="Mardis E.R."/>
            <person name="Wilson R.K."/>
            <person name="Howe K."/>
            <person name="Flicek P."/>
            <person name="Hubbard T."/>
        </authorList>
    </citation>
    <scope>NUCLEOTIDE SEQUENCE [LARGE SCALE GENOMIC DNA]</scope>
    <source>
        <strain evidence="2 4">C57BL/6J</strain>
    </source>
</reference>
<dbReference type="MGI" id="MGI:103298">
    <property type="gene designation" value="Apobec1"/>
</dbReference>
<name>A0A0N4SV86_MOUSE</name>
<dbReference type="Bgee" id="ENSMUSG00000040613">
    <property type="expression patterns" value="Expressed in granulocyte and 150 other cell types or tissues"/>
</dbReference>
<dbReference type="Ensembl" id="ENSMUST00000203197.3">
    <property type="protein sequence ID" value="ENSMUSP00000144996.2"/>
    <property type="gene ID" value="ENSMUSG00000040613.15"/>
</dbReference>
<reference evidence="2 4" key="1">
    <citation type="journal article" date="2009" name="PLoS Biol.">
        <title>Lineage-specific biology revealed by a finished genome assembly of the mouse.</title>
        <authorList>
            <consortium name="Mouse Genome Sequencing Consortium"/>
            <person name="Church D.M."/>
            <person name="Goodstadt L."/>
            <person name="Hillier L.W."/>
            <person name="Zody M.C."/>
            <person name="Goldstein S."/>
            <person name="She X."/>
            <person name="Bult C.J."/>
            <person name="Agarwala R."/>
            <person name="Cherry J.L."/>
            <person name="DiCuccio M."/>
            <person name="Hlavina W."/>
            <person name="Kapustin Y."/>
            <person name="Meric P."/>
            <person name="Maglott D."/>
            <person name="Birtle Z."/>
            <person name="Marques A.C."/>
            <person name="Graves T."/>
            <person name="Zhou S."/>
            <person name="Teague B."/>
            <person name="Potamousis K."/>
            <person name="Churas C."/>
            <person name="Place M."/>
            <person name="Herschleb J."/>
            <person name="Runnheim R."/>
            <person name="Forrest D."/>
            <person name="Amos-Landgraf J."/>
            <person name="Schwartz D.C."/>
            <person name="Cheng Z."/>
            <person name="Lindblad-Toh K."/>
            <person name="Eichler E.E."/>
            <person name="Ponting C.P."/>
        </authorList>
    </citation>
    <scope>NUCLEOTIDE SEQUENCE [LARGE SCALE GENOMIC DNA]</scope>
    <source>
        <strain evidence="2 4">C57BL/6J</strain>
    </source>
</reference>
<dbReference type="Antibodypedia" id="22955">
    <property type="antibodies" value="161 antibodies from 26 providers"/>
</dbReference>